<organism evidence="1">
    <name type="scientific">marine sediment metagenome</name>
    <dbReference type="NCBI Taxonomy" id="412755"/>
    <lineage>
        <taxon>unclassified sequences</taxon>
        <taxon>metagenomes</taxon>
        <taxon>ecological metagenomes</taxon>
    </lineage>
</organism>
<accession>X1EKP1</accession>
<sequence>TDTFVKARFERIGEPEPCGLGANDFVATMWRRIES</sequence>
<feature type="non-terminal residue" evidence="1">
    <location>
        <position position="1"/>
    </location>
</feature>
<dbReference type="EMBL" id="BART01029649">
    <property type="protein sequence ID" value="GAH09218.1"/>
    <property type="molecule type" value="Genomic_DNA"/>
</dbReference>
<gene>
    <name evidence="1" type="ORF">S01H4_51967</name>
</gene>
<evidence type="ECO:0000313" key="1">
    <source>
        <dbReference type="EMBL" id="GAH09218.1"/>
    </source>
</evidence>
<proteinExistence type="predicted"/>
<comment type="caution">
    <text evidence="1">The sequence shown here is derived from an EMBL/GenBank/DDBJ whole genome shotgun (WGS) entry which is preliminary data.</text>
</comment>
<protein>
    <submittedName>
        <fullName evidence="1">Uncharacterized protein</fullName>
    </submittedName>
</protein>
<name>X1EKP1_9ZZZZ</name>
<dbReference type="AlphaFoldDB" id="X1EKP1"/>
<reference evidence="1" key="1">
    <citation type="journal article" date="2014" name="Front. Microbiol.">
        <title>High frequency of phylogenetically diverse reductive dehalogenase-homologous genes in deep subseafloor sedimentary metagenomes.</title>
        <authorList>
            <person name="Kawai M."/>
            <person name="Futagami T."/>
            <person name="Toyoda A."/>
            <person name="Takaki Y."/>
            <person name="Nishi S."/>
            <person name="Hori S."/>
            <person name="Arai W."/>
            <person name="Tsubouchi T."/>
            <person name="Morono Y."/>
            <person name="Uchiyama I."/>
            <person name="Ito T."/>
            <person name="Fujiyama A."/>
            <person name="Inagaki F."/>
            <person name="Takami H."/>
        </authorList>
    </citation>
    <scope>NUCLEOTIDE SEQUENCE</scope>
    <source>
        <strain evidence="1">Expedition CK06-06</strain>
    </source>
</reference>